<dbReference type="SUPFAM" id="SSF53448">
    <property type="entry name" value="Nucleotide-diphospho-sugar transferases"/>
    <property type="match status" value="1"/>
</dbReference>
<keyword evidence="4" id="KW-1185">Reference proteome</keyword>
<reference evidence="3 4" key="1">
    <citation type="journal article" date="2013" name="Genome Announc.">
        <title>Draft Genome Sequence of Strain JLT2015T, Belonging to the Family Sphingomonadaceae of the Alphaproteobacteria.</title>
        <authorList>
            <person name="Tang K."/>
            <person name="Liu K."/>
            <person name="Li S."/>
            <person name="Jiao N."/>
        </authorList>
    </citation>
    <scope>NUCLEOTIDE SEQUENCE [LARGE SCALE GENOMIC DNA]</scope>
    <source>
        <strain evidence="3 4">JLT2015</strain>
    </source>
</reference>
<protein>
    <recommendedName>
        <fullName evidence="2">MobA-like NTP transferase domain-containing protein</fullName>
    </recommendedName>
</protein>
<dbReference type="Proteomes" id="UP000011717">
    <property type="component" value="Unassembled WGS sequence"/>
</dbReference>
<evidence type="ECO:0000256" key="1">
    <source>
        <dbReference type="ARBA" id="ARBA00022842"/>
    </source>
</evidence>
<proteinExistence type="predicted"/>
<comment type="caution">
    <text evidence="3">The sequence shown here is derived from an EMBL/GenBank/DDBJ whole genome shotgun (WGS) entry which is preliminary data.</text>
</comment>
<feature type="domain" description="MobA-like NTP transferase" evidence="2">
    <location>
        <begin position="10"/>
        <end position="136"/>
    </location>
</feature>
<organism evidence="3 4">
    <name type="scientific">Pacificimonas flava</name>
    <dbReference type="NCBI Taxonomy" id="1234595"/>
    <lineage>
        <taxon>Bacteria</taxon>
        <taxon>Pseudomonadati</taxon>
        <taxon>Pseudomonadota</taxon>
        <taxon>Alphaproteobacteria</taxon>
        <taxon>Sphingomonadales</taxon>
        <taxon>Sphingosinicellaceae</taxon>
        <taxon>Pacificimonas</taxon>
    </lineage>
</organism>
<dbReference type="Pfam" id="PF12804">
    <property type="entry name" value="NTP_transf_3"/>
    <property type="match status" value="1"/>
</dbReference>
<dbReference type="PATRIC" id="fig|1234595.3.peg.2299"/>
<dbReference type="InterPro" id="IPR029044">
    <property type="entry name" value="Nucleotide-diphossugar_trans"/>
</dbReference>
<evidence type="ECO:0000259" key="2">
    <source>
        <dbReference type="Pfam" id="PF12804"/>
    </source>
</evidence>
<gene>
    <name evidence="3" type="ORF">C725_2297</name>
</gene>
<evidence type="ECO:0000313" key="4">
    <source>
        <dbReference type="Proteomes" id="UP000011717"/>
    </source>
</evidence>
<dbReference type="EMBL" id="AMRV01000008">
    <property type="protein sequence ID" value="EMD82259.1"/>
    <property type="molecule type" value="Genomic_DNA"/>
</dbReference>
<dbReference type="AlphaFoldDB" id="M2T6V3"/>
<dbReference type="GO" id="GO:0016779">
    <property type="term" value="F:nucleotidyltransferase activity"/>
    <property type="evidence" value="ECO:0007669"/>
    <property type="project" value="UniProtKB-ARBA"/>
</dbReference>
<name>M2T6V3_9SPHN</name>
<keyword evidence="1" id="KW-0460">Magnesium</keyword>
<dbReference type="InterPro" id="IPR025877">
    <property type="entry name" value="MobA-like_NTP_Trfase"/>
</dbReference>
<evidence type="ECO:0000313" key="3">
    <source>
        <dbReference type="EMBL" id="EMD82259.1"/>
    </source>
</evidence>
<accession>M2T6V3</accession>
<dbReference type="Gene3D" id="3.90.550.10">
    <property type="entry name" value="Spore Coat Polysaccharide Biosynthesis Protein SpsA, Chain A"/>
    <property type="match status" value="1"/>
</dbReference>
<sequence length="257" mass="27335">MPEAGMIRSALVLAGSRGPRDPVADYAGVPQKALVRIAGRTMLAHVTQVLRLAGFDRIAVSAGAADVADEVRRLGTQLIAPGPGPSASTAAGFEALGAPLLVTTADHALLRPEWVSDFIARVPATADVAVLLARRESVEAAAPGSKRTYLRFADGDWSGCNLFYLAHPRASCVIALWQRIERDRKRPWRIVRLLGIRPLFRYLRGTLTLAEAVARLGEIVGVEAAVVECPDGLAAVDVDKPADLDFVRDLGEDASGA</sequence>